<evidence type="ECO:0000313" key="2">
    <source>
        <dbReference type="EMBL" id="GCD44708.1"/>
    </source>
</evidence>
<evidence type="ECO:0000259" key="1">
    <source>
        <dbReference type="Pfam" id="PF02698"/>
    </source>
</evidence>
<dbReference type="AlphaFoldDB" id="A0A401W5W0"/>
<dbReference type="CDD" id="cd06259">
    <property type="entry name" value="YdcF-like"/>
    <property type="match status" value="1"/>
</dbReference>
<keyword evidence="3" id="KW-1185">Reference proteome</keyword>
<dbReference type="GO" id="GO:0005886">
    <property type="term" value="C:plasma membrane"/>
    <property type="evidence" value="ECO:0007669"/>
    <property type="project" value="TreeGrafter"/>
</dbReference>
<dbReference type="PANTHER" id="PTHR30336">
    <property type="entry name" value="INNER MEMBRANE PROTEIN, PROBABLE PERMEASE"/>
    <property type="match status" value="1"/>
</dbReference>
<comment type="caution">
    <text evidence="2">The sequence shown here is derived from an EMBL/GenBank/DDBJ whole genome shotgun (WGS) entry which is preliminary data.</text>
</comment>
<reference evidence="2 3" key="1">
    <citation type="submission" date="2018-11" db="EMBL/GenBank/DDBJ databases">
        <title>Whole genome sequence of Streptomyces paromomycinus NBRC 15454(T).</title>
        <authorList>
            <person name="Komaki H."/>
            <person name="Tamura T."/>
        </authorList>
    </citation>
    <scope>NUCLEOTIDE SEQUENCE [LARGE SCALE GENOMIC DNA]</scope>
    <source>
        <strain evidence="2 3">NBRC 15454</strain>
    </source>
</reference>
<accession>A0A401W5W0</accession>
<sequence length="222" mass="24607">MTDKQQTITEGQWHNAKLIWDYHQMNHQLRPCDVAIGLGSHDLRVAAFTAELYHAGLFPTLIFTGGNSPNTAARFPRGEAVHFREHALGLGVPDASVLIEPNAANTGQNIAFSREVLAAACITPKSVLLTAMPYMERRAYATCRKVWPEVEVVCASEPLEFDDYLKAIGDEAFVTDMLVGDMQRVIEYPKLGFAIEQDVPEDVHAAYQSLIKDGFDSRLLTS</sequence>
<dbReference type="InterPro" id="IPR003848">
    <property type="entry name" value="DUF218"/>
</dbReference>
<dbReference type="Pfam" id="PF02698">
    <property type="entry name" value="DUF218"/>
    <property type="match status" value="1"/>
</dbReference>
<dbReference type="PANTHER" id="PTHR30336:SF20">
    <property type="entry name" value="DUF218 DOMAIN-CONTAINING PROTEIN"/>
    <property type="match status" value="1"/>
</dbReference>
<evidence type="ECO:0000313" key="3">
    <source>
        <dbReference type="Proteomes" id="UP000286746"/>
    </source>
</evidence>
<feature type="domain" description="DUF218" evidence="1">
    <location>
        <begin position="45"/>
        <end position="152"/>
    </location>
</feature>
<dbReference type="InterPro" id="IPR051599">
    <property type="entry name" value="Cell_Envelope_Assoc"/>
</dbReference>
<dbReference type="Proteomes" id="UP000286746">
    <property type="component" value="Unassembled WGS sequence"/>
</dbReference>
<protein>
    <recommendedName>
        <fullName evidence="1">DUF218 domain-containing protein</fullName>
    </recommendedName>
</protein>
<gene>
    <name evidence="2" type="ORF">GKJPGBOP_04418</name>
</gene>
<proteinExistence type="predicted"/>
<dbReference type="RefSeq" id="WP_125055491.1">
    <property type="nucleotide sequence ID" value="NZ_BHZD01000001.1"/>
</dbReference>
<dbReference type="Gene3D" id="3.40.50.620">
    <property type="entry name" value="HUPs"/>
    <property type="match status" value="1"/>
</dbReference>
<dbReference type="EMBL" id="BHZD01000001">
    <property type="protein sequence ID" value="GCD44708.1"/>
    <property type="molecule type" value="Genomic_DNA"/>
</dbReference>
<organism evidence="2 3">
    <name type="scientific">Streptomyces paromomycinus</name>
    <name type="common">Streptomyces rimosus subsp. paromomycinus</name>
    <dbReference type="NCBI Taxonomy" id="92743"/>
    <lineage>
        <taxon>Bacteria</taxon>
        <taxon>Bacillati</taxon>
        <taxon>Actinomycetota</taxon>
        <taxon>Actinomycetes</taxon>
        <taxon>Kitasatosporales</taxon>
        <taxon>Streptomycetaceae</taxon>
        <taxon>Streptomyces</taxon>
    </lineage>
</organism>
<dbReference type="InterPro" id="IPR014729">
    <property type="entry name" value="Rossmann-like_a/b/a_fold"/>
</dbReference>
<name>A0A401W5W0_STREY</name>